<evidence type="ECO:0000256" key="1">
    <source>
        <dbReference type="ARBA" id="ARBA00007494"/>
    </source>
</evidence>
<dbReference type="PANTHER" id="PTHR22807">
    <property type="entry name" value="NOP2 YEAST -RELATED NOL1/NOP2/FMU SUN DOMAIN-CONTAINING"/>
    <property type="match status" value="1"/>
</dbReference>
<evidence type="ECO:0000259" key="7">
    <source>
        <dbReference type="PROSITE" id="PS51686"/>
    </source>
</evidence>
<dbReference type="Gene3D" id="3.40.50.150">
    <property type="entry name" value="Vaccinia Virus protein VP39"/>
    <property type="match status" value="1"/>
</dbReference>
<dbReference type="InterPro" id="IPR029063">
    <property type="entry name" value="SAM-dependent_MTases_sf"/>
</dbReference>
<dbReference type="CDD" id="cd02440">
    <property type="entry name" value="AdoMet_MTases"/>
    <property type="match status" value="1"/>
</dbReference>
<keyword evidence="9" id="KW-1185">Reference proteome</keyword>
<dbReference type="PANTHER" id="PTHR22807:SF30">
    <property type="entry name" value="28S RRNA (CYTOSINE(4447)-C(5))-METHYLTRANSFERASE-RELATED"/>
    <property type="match status" value="1"/>
</dbReference>
<dbReference type="OrthoDB" id="9810297at2"/>
<feature type="binding site" evidence="6">
    <location>
        <position position="163"/>
    </location>
    <ligand>
        <name>S-adenosyl-L-methionine</name>
        <dbReference type="ChEBI" id="CHEBI:59789"/>
    </ligand>
</feature>
<dbReference type="GO" id="GO:0001510">
    <property type="term" value="P:RNA methylation"/>
    <property type="evidence" value="ECO:0007669"/>
    <property type="project" value="InterPro"/>
</dbReference>
<keyword evidence="4 6" id="KW-0949">S-adenosyl-L-methionine</keyword>
<evidence type="ECO:0000256" key="5">
    <source>
        <dbReference type="ARBA" id="ARBA00022884"/>
    </source>
</evidence>
<feature type="binding site" evidence="6">
    <location>
        <position position="207"/>
    </location>
    <ligand>
        <name>S-adenosyl-L-methionine</name>
        <dbReference type="ChEBI" id="CHEBI:59789"/>
    </ligand>
</feature>
<dbReference type="Pfam" id="PF01189">
    <property type="entry name" value="Methyltr_RsmB-F"/>
    <property type="match status" value="1"/>
</dbReference>
<keyword evidence="3 6" id="KW-0808">Transferase</keyword>
<dbReference type="EMBL" id="CP040004">
    <property type="protein sequence ID" value="QCT42203.1"/>
    <property type="molecule type" value="Genomic_DNA"/>
</dbReference>
<evidence type="ECO:0000256" key="2">
    <source>
        <dbReference type="ARBA" id="ARBA00022603"/>
    </source>
</evidence>
<evidence type="ECO:0000313" key="8">
    <source>
        <dbReference type="EMBL" id="QCT42203.1"/>
    </source>
</evidence>
<reference evidence="8 9" key="1">
    <citation type="submission" date="2019-04" db="EMBL/GenBank/DDBJ databases">
        <title>Saccharibacteria TM7 genomes.</title>
        <authorList>
            <person name="Bor B."/>
            <person name="He X."/>
            <person name="Chen T."/>
            <person name="Dewhirst F.E."/>
        </authorList>
    </citation>
    <scope>NUCLEOTIDE SEQUENCE [LARGE SCALE GENOMIC DNA]</scope>
    <source>
        <strain evidence="8 9">BB001</strain>
    </source>
</reference>
<feature type="binding site" evidence="6">
    <location>
        <begin position="139"/>
        <end position="145"/>
    </location>
    <ligand>
        <name>S-adenosyl-L-methionine</name>
        <dbReference type="ChEBI" id="CHEBI:59789"/>
    </ligand>
</feature>
<dbReference type="GO" id="GO:0003723">
    <property type="term" value="F:RNA binding"/>
    <property type="evidence" value="ECO:0007669"/>
    <property type="project" value="UniProtKB-UniRule"/>
</dbReference>
<accession>A0A4P9A328</accession>
<dbReference type="InterPro" id="IPR018314">
    <property type="entry name" value="RsmB/NOL1/NOP2-like_CS"/>
</dbReference>
<name>A0A4P9A328_9BACT</name>
<keyword evidence="5 6" id="KW-0694">RNA-binding</keyword>
<dbReference type="Proteomes" id="UP000310639">
    <property type="component" value="Chromosome"/>
</dbReference>
<dbReference type="PROSITE" id="PS01153">
    <property type="entry name" value="NOL1_NOP2_SUN"/>
    <property type="match status" value="1"/>
</dbReference>
<dbReference type="PROSITE" id="PS51686">
    <property type="entry name" value="SAM_MT_RSMB_NOP"/>
    <property type="match status" value="1"/>
</dbReference>
<proteinExistence type="inferred from homology"/>
<dbReference type="InterPro" id="IPR001678">
    <property type="entry name" value="MeTrfase_RsmB-F_NOP2_dom"/>
</dbReference>
<dbReference type="KEGG" id="nft:FBF37_01830"/>
<dbReference type="InterPro" id="IPR023267">
    <property type="entry name" value="RCMT"/>
</dbReference>
<evidence type="ECO:0000313" key="9">
    <source>
        <dbReference type="Proteomes" id="UP000310639"/>
    </source>
</evidence>
<evidence type="ECO:0000256" key="3">
    <source>
        <dbReference type="ARBA" id="ARBA00022679"/>
    </source>
</evidence>
<dbReference type="GO" id="GO:0008173">
    <property type="term" value="F:RNA methyltransferase activity"/>
    <property type="evidence" value="ECO:0007669"/>
    <property type="project" value="InterPro"/>
</dbReference>
<dbReference type="AlphaFoldDB" id="A0A4P9A328"/>
<keyword evidence="2 6" id="KW-0489">Methyltransferase</keyword>
<organism evidence="8 9">
    <name type="scientific">Candidatus Nanosynbacter featherlites</name>
    <dbReference type="NCBI Taxonomy" id="2572088"/>
    <lineage>
        <taxon>Bacteria</taxon>
        <taxon>Candidatus Saccharimonadota</taxon>
        <taxon>Candidatus Saccharimonadia</taxon>
        <taxon>Candidatus Nanosynbacterales</taxon>
        <taxon>Candidatus Nanosynbacteraceae</taxon>
        <taxon>Candidatus Nanosynbacter</taxon>
    </lineage>
</organism>
<gene>
    <name evidence="8" type="ORF">FBF37_01830</name>
</gene>
<dbReference type="SUPFAM" id="SSF53335">
    <property type="entry name" value="S-adenosyl-L-methionine-dependent methyltransferases"/>
    <property type="match status" value="1"/>
</dbReference>
<feature type="domain" description="SAM-dependent MTase RsmB/NOP-type" evidence="7">
    <location>
        <begin position="32"/>
        <end position="336"/>
    </location>
</feature>
<dbReference type="InterPro" id="IPR049560">
    <property type="entry name" value="MeTrfase_RsmB-F_NOP2_cat"/>
</dbReference>
<feature type="active site" description="Nucleophile" evidence="6">
    <location>
        <position position="263"/>
    </location>
</feature>
<feature type="binding site" evidence="6">
    <location>
        <position position="189"/>
    </location>
    <ligand>
        <name>S-adenosyl-L-methionine</name>
        <dbReference type="ChEBI" id="CHEBI:59789"/>
    </ligand>
</feature>
<comment type="similarity">
    <text evidence="1 6">Belongs to the class I-like SAM-binding methyltransferase superfamily. RsmB/NOP family.</text>
</comment>
<protein>
    <submittedName>
        <fullName evidence="8">RsmB/NOP family class I SAM-dependent RNA methyltransferase</fullName>
    </submittedName>
</protein>
<evidence type="ECO:0000256" key="6">
    <source>
        <dbReference type="PROSITE-ProRule" id="PRU01023"/>
    </source>
</evidence>
<sequence>MRSTNAMAKLLLKRSIGTPSETTMAKRKDPAQERQRKRELWINRTMQWSGLSRAEVKTMLAQTRTQSFRLNPLVDGEVAPELLSRQVAWCPDGYEIIPEYLADYQQLADSGHGYIQNAASWLPVLALAPAAGERVLDLCAAPGGKSSHIQALASGQADLVCNDNSKPRLMKLQTNLKRLNVSAEYMLADARNLSRRQLEAFDKILLDAPCSGEGLMSLNASDAPLFDSWSVAHIRRLSDLQKRLILEAWRLLKPGGTLVYSTCTMAPEENEAVVDWLLRRQPDARLVPTDIAPLSNRVPAVQSWNDRDLTHDLGGCLRLMPGTLTEAFFVATFRKTPYVE</sequence>
<dbReference type="PRINTS" id="PR02008">
    <property type="entry name" value="RCMTFAMILY"/>
</dbReference>
<evidence type="ECO:0000256" key="4">
    <source>
        <dbReference type="ARBA" id="ARBA00022691"/>
    </source>
</evidence>